<dbReference type="AlphaFoldDB" id="A0A813PUQ8"/>
<dbReference type="EMBL" id="CAJNOQ010000085">
    <property type="protein sequence ID" value="CAF0753799.1"/>
    <property type="molecule type" value="Genomic_DNA"/>
</dbReference>
<feature type="coiled-coil region" evidence="1">
    <location>
        <begin position="112"/>
        <end position="146"/>
    </location>
</feature>
<dbReference type="EMBL" id="CAJOBC010000085">
    <property type="protein sequence ID" value="CAF3533833.1"/>
    <property type="molecule type" value="Genomic_DNA"/>
</dbReference>
<keyword evidence="1" id="KW-0175">Coiled coil</keyword>
<sequence>MKYRTTNCNTMSGLVHALNKRLEYYIRGVKSVHHYFSSKINTVLHLQRHIFNRNNVANKLFRQKLKEQMKEVLFVKQLFQISILSEIRHSENRNFFHRMCSNEIKSSLTLKIIGLESRINQCRDVRNRLKNNVDICQQELHNLKVEVEKQYKDIDFFKNNLFQITESTENVRQNIEQLKRAIIYENKSYKYQAEILNQKHSLVNQIAIPEIKFDKKSCISTIKSVIIDEMQVQSQSTKKIIYFDESRNIHLLNLEMLNKKCKIERQILNILYKNNLRLKLRMSILEDELVRCQSENKQKLKDLDICKQLIKNNNVDISTLHLEVYLYKTFLHSVQSSSTIVITNKMIIAEQQHEWTMCRAIPCLITRSASFQHTTIYHKVPAIEIEKNQQLSKEEETETCQIPDLSVETEQNEWIITKAEKGNFLKIFKLYPADTD</sequence>
<protein>
    <submittedName>
        <fullName evidence="2">Uncharacterized protein</fullName>
    </submittedName>
</protein>
<reference evidence="2" key="1">
    <citation type="submission" date="2021-02" db="EMBL/GenBank/DDBJ databases">
        <authorList>
            <person name="Nowell W R."/>
        </authorList>
    </citation>
    <scope>NUCLEOTIDE SEQUENCE</scope>
</reference>
<evidence type="ECO:0000313" key="2">
    <source>
        <dbReference type="EMBL" id="CAF0753799.1"/>
    </source>
</evidence>
<dbReference type="Proteomes" id="UP000663829">
    <property type="component" value="Unassembled WGS sequence"/>
</dbReference>
<accession>A0A813PUQ8</accession>
<evidence type="ECO:0000313" key="4">
    <source>
        <dbReference type="Proteomes" id="UP000663829"/>
    </source>
</evidence>
<dbReference type="Proteomes" id="UP000681722">
    <property type="component" value="Unassembled WGS sequence"/>
</dbReference>
<evidence type="ECO:0000256" key="1">
    <source>
        <dbReference type="SAM" id="Coils"/>
    </source>
</evidence>
<name>A0A813PUQ8_9BILA</name>
<proteinExistence type="predicted"/>
<evidence type="ECO:0000313" key="3">
    <source>
        <dbReference type="EMBL" id="CAF3533833.1"/>
    </source>
</evidence>
<gene>
    <name evidence="2" type="ORF">GPM918_LOCUS993</name>
    <name evidence="3" type="ORF">SRO942_LOCUS993</name>
</gene>
<organism evidence="2 4">
    <name type="scientific">Didymodactylos carnosus</name>
    <dbReference type="NCBI Taxonomy" id="1234261"/>
    <lineage>
        <taxon>Eukaryota</taxon>
        <taxon>Metazoa</taxon>
        <taxon>Spiralia</taxon>
        <taxon>Gnathifera</taxon>
        <taxon>Rotifera</taxon>
        <taxon>Eurotatoria</taxon>
        <taxon>Bdelloidea</taxon>
        <taxon>Philodinida</taxon>
        <taxon>Philodinidae</taxon>
        <taxon>Didymodactylos</taxon>
    </lineage>
</organism>
<comment type="caution">
    <text evidence="2">The sequence shown here is derived from an EMBL/GenBank/DDBJ whole genome shotgun (WGS) entry which is preliminary data.</text>
</comment>
<keyword evidence="4" id="KW-1185">Reference proteome</keyword>